<keyword evidence="3" id="KW-0805">Transcription regulation</keyword>
<dbReference type="SUPFAM" id="SSF52540">
    <property type="entry name" value="P-loop containing nucleoside triphosphate hydrolases"/>
    <property type="match status" value="1"/>
</dbReference>
<dbReference type="SUPFAM" id="SSF159800">
    <property type="entry name" value="PrpR receptor domain-like"/>
    <property type="match status" value="1"/>
</dbReference>
<gene>
    <name evidence="6" type="ORF">H8S45_10155</name>
</gene>
<dbReference type="Gene3D" id="3.30.450.20">
    <property type="entry name" value="PAS domain"/>
    <property type="match status" value="1"/>
</dbReference>
<evidence type="ECO:0000256" key="4">
    <source>
        <dbReference type="ARBA" id="ARBA00023163"/>
    </source>
</evidence>
<keyword evidence="2" id="KW-0067">ATP-binding</keyword>
<comment type="caution">
    <text evidence="6">The sequence shown here is derived from an EMBL/GenBank/DDBJ whole genome shotgun (WGS) entry which is preliminary data.</text>
</comment>
<dbReference type="Pfam" id="PF25601">
    <property type="entry name" value="AAA_lid_14"/>
    <property type="match status" value="1"/>
</dbReference>
<dbReference type="GO" id="GO:0005524">
    <property type="term" value="F:ATP binding"/>
    <property type="evidence" value="ECO:0007669"/>
    <property type="project" value="UniProtKB-KW"/>
</dbReference>
<keyword evidence="7" id="KW-1185">Reference proteome</keyword>
<evidence type="ECO:0000313" key="6">
    <source>
        <dbReference type="EMBL" id="MBC5725815.1"/>
    </source>
</evidence>
<dbReference type="InterPro" id="IPR002197">
    <property type="entry name" value="HTH_Fis"/>
</dbReference>
<dbReference type="InterPro" id="IPR035965">
    <property type="entry name" value="PAS-like_dom_sf"/>
</dbReference>
<dbReference type="Gene3D" id="1.10.10.60">
    <property type="entry name" value="Homeodomain-like"/>
    <property type="match status" value="1"/>
</dbReference>
<dbReference type="AlphaFoldDB" id="A0A923LXB9"/>
<dbReference type="InterPro" id="IPR010524">
    <property type="entry name" value="Sig_transdc_resp-reg_PrpR_N"/>
</dbReference>
<dbReference type="Gene3D" id="3.40.50.300">
    <property type="entry name" value="P-loop containing nucleotide triphosphate hydrolases"/>
    <property type="match status" value="1"/>
</dbReference>
<proteinExistence type="predicted"/>
<dbReference type="InterPro" id="IPR058031">
    <property type="entry name" value="AAA_lid_NorR"/>
</dbReference>
<dbReference type="Gene3D" id="1.10.8.60">
    <property type="match status" value="1"/>
</dbReference>
<dbReference type="Pfam" id="PF02954">
    <property type="entry name" value="HTH_8"/>
    <property type="match status" value="1"/>
</dbReference>
<dbReference type="PANTHER" id="PTHR32071">
    <property type="entry name" value="TRANSCRIPTIONAL REGULATORY PROTEIN"/>
    <property type="match status" value="1"/>
</dbReference>
<dbReference type="GO" id="GO:0043565">
    <property type="term" value="F:sequence-specific DNA binding"/>
    <property type="evidence" value="ECO:0007669"/>
    <property type="project" value="InterPro"/>
</dbReference>
<dbReference type="PANTHER" id="PTHR32071:SF57">
    <property type="entry name" value="C4-DICARBOXYLATE TRANSPORT TRANSCRIPTIONAL REGULATORY PROTEIN DCTD"/>
    <property type="match status" value="1"/>
</dbReference>
<accession>A0A923LXB9</accession>
<dbReference type="RefSeq" id="WP_107631569.1">
    <property type="nucleotide sequence ID" value="NZ_JACOPL010000008.1"/>
</dbReference>
<reference evidence="6" key="1">
    <citation type="submission" date="2020-08" db="EMBL/GenBank/DDBJ databases">
        <title>Genome public.</title>
        <authorList>
            <person name="Liu C."/>
            <person name="Sun Q."/>
        </authorList>
    </citation>
    <scope>NUCLEOTIDE SEQUENCE</scope>
    <source>
        <strain evidence="6">NSJ-28</strain>
    </source>
</reference>
<name>A0A923LXB9_9FIRM</name>
<evidence type="ECO:0000313" key="7">
    <source>
        <dbReference type="Proteomes" id="UP000606499"/>
    </source>
</evidence>
<dbReference type="Pfam" id="PF00158">
    <property type="entry name" value="Sigma54_activat"/>
    <property type="match status" value="1"/>
</dbReference>
<dbReference type="SUPFAM" id="SSF55785">
    <property type="entry name" value="PYP-like sensor domain (PAS domain)"/>
    <property type="match status" value="1"/>
</dbReference>
<evidence type="ECO:0000256" key="1">
    <source>
        <dbReference type="ARBA" id="ARBA00022741"/>
    </source>
</evidence>
<keyword evidence="1" id="KW-0547">Nucleotide-binding</keyword>
<dbReference type="Proteomes" id="UP000606499">
    <property type="component" value="Unassembled WGS sequence"/>
</dbReference>
<dbReference type="InterPro" id="IPR027417">
    <property type="entry name" value="P-loop_NTPase"/>
</dbReference>
<dbReference type="InterPro" id="IPR003593">
    <property type="entry name" value="AAA+_ATPase"/>
</dbReference>
<dbReference type="InterPro" id="IPR002078">
    <property type="entry name" value="Sigma_54_int"/>
</dbReference>
<dbReference type="PROSITE" id="PS00675">
    <property type="entry name" value="SIGMA54_INTERACT_1"/>
    <property type="match status" value="1"/>
</dbReference>
<dbReference type="PRINTS" id="PR01590">
    <property type="entry name" value="HTHFIS"/>
</dbReference>
<dbReference type="InterPro" id="IPR009057">
    <property type="entry name" value="Homeodomain-like_sf"/>
</dbReference>
<dbReference type="CDD" id="cd00009">
    <property type="entry name" value="AAA"/>
    <property type="match status" value="1"/>
</dbReference>
<evidence type="ECO:0000256" key="3">
    <source>
        <dbReference type="ARBA" id="ARBA00023015"/>
    </source>
</evidence>
<dbReference type="SUPFAM" id="SSF46689">
    <property type="entry name" value="Homeodomain-like"/>
    <property type="match status" value="1"/>
</dbReference>
<protein>
    <submittedName>
        <fullName evidence="6">Sigma 54-interacting transcriptional regulator</fullName>
    </submittedName>
</protein>
<organism evidence="6 7">
    <name type="scientific">Agathobaculum faecis</name>
    <dbReference type="NCBI Taxonomy" id="2763013"/>
    <lineage>
        <taxon>Bacteria</taxon>
        <taxon>Bacillati</taxon>
        <taxon>Bacillota</taxon>
        <taxon>Clostridia</taxon>
        <taxon>Eubacteriales</taxon>
        <taxon>Butyricicoccaceae</taxon>
        <taxon>Agathobaculum</taxon>
    </lineage>
</organism>
<evidence type="ECO:0000256" key="2">
    <source>
        <dbReference type="ARBA" id="ARBA00022840"/>
    </source>
</evidence>
<sequence length="639" mass="70958">MIRIVLLAPFEELKEQAEEVFAEGMETGRAGNGREYDFCAVLAPTTAQALSQNLDADVIIARGALAFDLKRRGGPIPIVELVISGEDILNVLYKLKELYGAAPAGIIGSTNMILGIEETAQRIGVDVTPYYLEENTDEEVYRAVVRAVEDGKKVILGGMRGCIYARNLDAQTMLLTSGRSSIWNAITAAKQLGAASREAREQNLLRTAMVDNAFEGLIALDQNRNISAMNRAAQRILNITPGDWFLGMPVREVLRSPQIARLVNRPNDYIDEIIEYHQTHLSFKKITINLRDEVIGYVLTFLNANQIQETEGKLRGKLYHKGHTAKYTFDSIIGESTAIRECIRRADAFAQTNSNIVIFGESGTGKELFSQSIHNASMRCGQPFVAINCAAIPESLLESELFGYVNGAFTGASKEGKAGLFEIAHNGTIFLDEISEMPLALQSRLLRVIQEREIMRIGHDKVIPIDVRIIAASNRNLYEQVRKGEFREDLYYRLNVLDLTLPPLRERGGDIALLAQAFLDEFQIGQGKPKICFSEEAKGLLEQQIWQGNIRELRNFCERLSVLCGGIDLIDARALKRFLPGGALPAQSEEGMREELLPGREKICAALKAANGNKTAAAQMLGISRVTLWRQLKKMEQEN</sequence>
<dbReference type="Gene3D" id="3.40.50.10660">
    <property type="entry name" value="PrpR receptor domain-like"/>
    <property type="match status" value="1"/>
</dbReference>
<dbReference type="InterPro" id="IPR025662">
    <property type="entry name" value="Sigma_54_int_dom_ATP-bd_1"/>
</dbReference>
<evidence type="ECO:0000259" key="5">
    <source>
        <dbReference type="PROSITE" id="PS50045"/>
    </source>
</evidence>
<dbReference type="PROSITE" id="PS50045">
    <property type="entry name" value="SIGMA54_INTERACT_4"/>
    <property type="match status" value="1"/>
</dbReference>
<dbReference type="GO" id="GO:0000156">
    <property type="term" value="F:phosphorelay response regulator activity"/>
    <property type="evidence" value="ECO:0007669"/>
    <property type="project" value="InterPro"/>
</dbReference>
<dbReference type="EMBL" id="JACOPL010000008">
    <property type="protein sequence ID" value="MBC5725815.1"/>
    <property type="molecule type" value="Genomic_DNA"/>
</dbReference>
<dbReference type="SMART" id="SM00382">
    <property type="entry name" value="AAA"/>
    <property type="match status" value="1"/>
</dbReference>
<keyword evidence="4" id="KW-0804">Transcription</keyword>
<dbReference type="Gene3D" id="3.40.50.2300">
    <property type="match status" value="1"/>
</dbReference>
<feature type="domain" description="Sigma-54 factor interaction" evidence="5">
    <location>
        <begin position="332"/>
        <end position="562"/>
    </location>
</feature>
<dbReference type="PROSITE" id="PS00676">
    <property type="entry name" value="SIGMA54_INTERACT_2"/>
    <property type="match status" value="1"/>
</dbReference>
<dbReference type="Pfam" id="PF06506">
    <property type="entry name" value="PrpR_N"/>
    <property type="match status" value="1"/>
</dbReference>
<dbReference type="FunFam" id="3.40.50.300:FF:000006">
    <property type="entry name" value="DNA-binding transcriptional regulator NtrC"/>
    <property type="match status" value="1"/>
</dbReference>
<dbReference type="InterPro" id="IPR025943">
    <property type="entry name" value="Sigma_54_int_dom_ATP-bd_2"/>
</dbReference>
<dbReference type="GO" id="GO:0006355">
    <property type="term" value="P:regulation of DNA-templated transcription"/>
    <property type="evidence" value="ECO:0007669"/>
    <property type="project" value="InterPro"/>
</dbReference>